<dbReference type="PANTHER" id="PTHR30204:SF90">
    <property type="entry name" value="HTH-TYPE TRANSCRIPTIONAL ACTIVATOR MTA"/>
    <property type="match status" value="1"/>
</dbReference>
<keyword evidence="1" id="KW-0805">Transcription regulation</keyword>
<dbReference type="GO" id="GO:0003700">
    <property type="term" value="F:DNA-binding transcription factor activity"/>
    <property type="evidence" value="ECO:0007669"/>
    <property type="project" value="InterPro"/>
</dbReference>
<name>A0AAQ1MC24_9FIRM</name>
<evidence type="ECO:0000259" key="5">
    <source>
        <dbReference type="PROSITE" id="PS50937"/>
    </source>
</evidence>
<dbReference type="EMBL" id="WWVX01000007">
    <property type="protein sequence ID" value="MZL70103.1"/>
    <property type="molecule type" value="Genomic_DNA"/>
</dbReference>
<evidence type="ECO:0000256" key="1">
    <source>
        <dbReference type="ARBA" id="ARBA00023015"/>
    </source>
</evidence>
<organism evidence="7 8">
    <name type="scientific">Bittarella massiliensis</name>
    <name type="common">ex Durand et al. 2017</name>
    <dbReference type="NCBI Taxonomy" id="1720313"/>
    <lineage>
        <taxon>Bacteria</taxon>
        <taxon>Bacillati</taxon>
        <taxon>Bacillota</taxon>
        <taxon>Clostridia</taxon>
        <taxon>Eubacteriales</taxon>
        <taxon>Oscillospiraceae</taxon>
        <taxon>Bittarella (ex Durand et al. 2017)</taxon>
    </lineage>
</organism>
<evidence type="ECO:0000313" key="6">
    <source>
        <dbReference type="EMBL" id="MZL70103.1"/>
    </source>
</evidence>
<dbReference type="InterPro" id="IPR012925">
    <property type="entry name" value="TipAS_dom"/>
</dbReference>
<evidence type="ECO:0000256" key="2">
    <source>
        <dbReference type="ARBA" id="ARBA00023125"/>
    </source>
</evidence>
<comment type="caution">
    <text evidence="7">The sequence shown here is derived from an EMBL/GenBank/DDBJ whole genome shotgun (WGS) entry which is preliminary data.</text>
</comment>
<reference evidence="7" key="1">
    <citation type="submission" date="2016-11" db="EMBL/GenBank/DDBJ databases">
        <authorList>
            <person name="Varghese N."/>
            <person name="Submissions S."/>
        </authorList>
    </citation>
    <scope>NUCLEOTIDE SEQUENCE</scope>
    <source>
        <strain evidence="7">DSM 4029</strain>
    </source>
</reference>
<dbReference type="InterPro" id="IPR000551">
    <property type="entry name" value="MerR-type_HTH_dom"/>
</dbReference>
<evidence type="ECO:0000313" key="7">
    <source>
        <dbReference type="EMBL" id="SHF82383.1"/>
    </source>
</evidence>
<keyword evidence="3" id="KW-0010">Activator</keyword>
<dbReference type="InterPro" id="IPR047057">
    <property type="entry name" value="MerR_fam"/>
</dbReference>
<keyword evidence="9" id="KW-1185">Reference proteome</keyword>
<dbReference type="Pfam" id="PF13411">
    <property type="entry name" value="MerR_1"/>
    <property type="match status" value="1"/>
</dbReference>
<proteinExistence type="predicted"/>
<dbReference type="EMBL" id="FQVY01000001">
    <property type="protein sequence ID" value="SHF82383.1"/>
    <property type="molecule type" value="Genomic_DNA"/>
</dbReference>
<dbReference type="PANTHER" id="PTHR30204">
    <property type="entry name" value="REDOX-CYCLING DRUG-SENSING TRANSCRIPTIONAL ACTIVATOR SOXR"/>
    <property type="match status" value="1"/>
</dbReference>
<accession>A0AAQ1MC24</accession>
<dbReference type="InterPro" id="IPR009061">
    <property type="entry name" value="DNA-bd_dom_put_sf"/>
</dbReference>
<dbReference type="AlphaFoldDB" id="A0AAQ1MC24"/>
<evidence type="ECO:0000313" key="9">
    <source>
        <dbReference type="Proteomes" id="UP000474718"/>
    </source>
</evidence>
<evidence type="ECO:0000256" key="3">
    <source>
        <dbReference type="ARBA" id="ARBA00023159"/>
    </source>
</evidence>
<reference evidence="6 9" key="3">
    <citation type="journal article" date="2019" name="Nat. Med.">
        <title>A library of human gut bacterial isolates paired with longitudinal multiomics data enables mechanistic microbiome research.</title>
        <authorList>
            <person name="Poyet M."/>
            <person name="Groussin M."/>
            <person name="Gibbons S.M."/>
            <person name="Avila-Pacheco J."/>
            <person name="Jiang X."/>
            <person name="Kearney S.M."/>
            <person name="Perrotta A.R."/>
            <person name="Berdy B."/>
            <person name="Zhao S."/>
            <person name="Lieberman T.D."/>
            <person name="Swanson P.K."/>
            <person name="Smith M."/>
            <person name="Roesemann S."/>
            <person name="Alexander J.E."/>
            <person name="Rich S.A."/>
            <person name="Livny J."/>
            <person name="Vlamakis H."/>
            <person name="Clish C."/>
            <person name="Bullock K."/>
            <person name="Deik A."/>
            <person name="Scott J."/>
            <person name="Pierce K.A."/>
            <person name="Xavier R.J."/>
            <person name="Alm E.J."/>
        </authorList>
    </citation>
    <scope>NUCLEOTIDE SEQUENCE [LARGE SCALE GENOMIC DNA]</scope>
    <source>
        <strain evidence="6 9">BIOML-A2</strain>
    </source>
</reference>
<dbReference type="CDD" id="cd01106">
    <property type="entry name" value="HTH_TipAL-Mta"/>
    <property type="match status" value="1"/>
</dbReference>
<dbReference type="Pfam" id="PF07739">
    <property type="entry name" value="TipAS"/>
    <property type="match status" value="1"/>
</dbReference>
<evidence type="ECO:0000313" key="8">
    <source>
        <dbReference type="Proteomes" id="UP000184089"/>
    </source>
</evidence>
<dbReference type="Proteomes" id="UP000474718">
    <property type="component" value="Unassembled WGS sequence"/>
</dbReference>
<dbReference type="SUPFAM" id="SSF46955">
    <property type="entry name" value="Putative DNA-binding domain"/>
    <property type="match status" value="1"/>
</dbReference>
<dbReference type="SMART" id="SM00422">
    <property type="entry name" value="HTH_MERR"/>
    <property type="match status" value="1"/>
</dbReference>
<dbReference type="PRINTS" id="PR00040">
    <property type="entry name" value="HTHMERR"/>
</dbReference>
<reference evidence="8" key="2">
    <citation type="submission" date="2016-11" db="EMBL/GenBank/DDBJ databases">
        <authorList>
            <person name="Jaros S."/>
            <person name="Januszkiewicz K."/>
            <person name="Wedrychowicz H."/>
        </authorList>
    </citation>
    <scope>NUCLEOTIDE SEQUENCE [LARGE SCALE GENOMIC DNA]</scope>
    <source>
        <strain evidence="8">DSM 4029</strain>
    </source>
</reference>
<keyword evidence="4" id="KW-0804">Transcription</keyword>
<gene>
    <name evidence="6" type="ORF">GT747_10095</name>
    <name evidence="7" type="ORF">SAMN05444424_0813</name>
</gene>
<dbReference type="Gene3D" id="1.10.1660.10">
    <property type="match status" value="1"/>
</dbReference>
<keyword evidence="2" id="KW-0238">DNA-binding</keyword>
<evidence type="ECO:0000256" key="4">
    <source>
        <dbReference type="ARBA" id="ARBA00023163"/>
    </source>
</evidence>
<dbReference type="SUPFAM" id="SSF89082">
    <property type="entry name" value="Antibiotic binding domain of TipA-like multidrug resistance regulators"/>
    <property type="match status" value="1"/>
</dbReference>
<dbReference type="InterPro" id="IPR036244">
    <property type="entry name" value="TipA-like_antibiotic-bd"/>
</dbReference>
<dbReference type="Proteomes" id="UP000184089">
    <property type="component" value="Unassembled WGS sequence"/>
</dbReference>
<protein>
    <submittedName>
        <fullName evidence="6">MerR family transcriptional regulator</fullName>
    </submittedName>
    <submittedName>
        <fullName evidence="7">Transcriptional regulator, MerR family</fullName>
    </submittedName>
</protein>
<sequence>MMTVKQVASLTGVSVRTLQFYDEIGLFKPTATSEAGYRLYDEAALETLQQILFFKELDFTLREIQAILADPAFDRAAAFAKQRQLIEMKRDRLNGLLELLDRLTKGETWLDFDKFDMSEYFRVLAEFKETHLEKIVERFGSVASFDEMLDELKAHSGDIAPLVLRQYGSMERYAAAMRETFQNYLENGPSVEPSQVDELVAQGDAVAHRILGDLQADPASPEVQAAVAEWVAMGDRASGGTDMGDGYWPFLAECYLTNPAYIEGTDRHFGKEGCARFLGLALKAYLAKKE</sequence>
<dbReference type="PROSITE" id="PS50937">
    <property type="entry name" value="HTH_MERR_2"/>
    <property type="match status" value="1"/>
</dbReference>
<dbReference type="GO" id="GO:0003677">
    <property type="term" value="F:DNA binding"/>
    <property type="evidence" value="ECO:0007669"/>
    <property type="project" value="UniProtKB-KW"/>
</dbReference>
<feature type="domain" description="HTH merR-type" evidence="5">
    <location>
        <begin position="1"/>
        <end position="70"/>
    </location>
</feature>